<feature type="compositionally biased region" description="Basic and acidic residues" evidence="1">
    <location>
        <begin position="506"/>
        <end position="525"/>
    </location>
</feature>
<feature type="region of interest" description="Disordered" evidence="1">
    <location>
        <begin position="126"/>
        <end position="181"/>
    </location>
</feature>
<gene>
    <name evidence="2" type="ORF">THAOC_11816</name>
</gene>
<sequence>ADCRGGGRRSRPPLAVDAAAGPGLSAAAAAGPPRLVPFGGRLVVLVLLQLDLPLLLLLAAALDAAVDVLVAVFQHRPGDHGVLVVAVLVVALDVDVEVLAHLRDAVRVVELPPHEALADLVLGTLQGRPGAGGHDAPPAPPPEAERSTTPLPLPEASGRPARPLREPDGDRSSPRSEPWYGSDLSAAMFRRMSSASSSMPSWKDTRLLRLPSSPSPSSDELDPYPLLRSDRSIPPVDAACPPLDDDDAALHTLDPPETLLPPPRPSMAQRGHDSRSSFHCPVRVDLRRIWTKGWTEHRPRASHWTVVAGDIVMAASGCGDGPGCDRLAPPPLMLEAALLRKTGEAAPSGYLSWSWVHAVGTARNSAKPVLPYPALLPLVNRAPARIQCQSASSAPRTRSFVVRLPPISDADARELAGVNCDGVRFTASVRLRIVGLELEFDGRIIAYPSIGGGSAGKAAAVCFENRKASRIRETRRLGSRKGSQATNKNDREERLPRNIGPLGRKRVQESLENRGQKSGREQPRLLLHELERGHVCVDGGS</sequence>
<feature type="non-terminal residue" evidence="2">
    <location>
        <position position="1"/>
    </location>
</feature>
<feature type="region of interest" description="Disordered" evidence="1">
    <location>
        <begin position="474"/>
        <end position="525"/>
    </location>
</feature>
<evidence type="ECO:0000313" key="2">
    <source>
        <dbReference type="EMBL" id="EJK67183.1"/>
    </source>
</evidence>
<comment type="caution">
    <text evidence="2">The sequence shown here is derived from an EMBL/GenBank/DDBJ whole genome shotgun (WGS) entry which is preliminary data.</text>
</comment>
<dbReference type="Proteomes" id="UP000266841">
    <property type="component" value="Unassembled WGS sequence"/>
</dbReference>
<feature type="compositionally biased region" description="Low complexity" evidence="1">
    <location>
        <begin position="208"/>
        <end position="227"/>
    </location>
</feature>
<keyword evidence="3" id="KW-1185">Reference proteome</keyword>
<evidence type="ECO:0000313" key="3">
    <source>
        <dbReference type="Proteomes" id="UP000266841"/>
    </source>
</evidence>
<protein>
    <submittedName>
        <fullName evidence="2">Uncharacterized protein</fullName>
    </submittedName>
</protein>
<name>K0SLM7_THAOC</name>
<reference evidence="2 3" key="1">
    <citation type="journal article" date="2012" name="Genome Biol.">
        <title>Genome and low-iron response of an oceanic diatom adapted to chronic iron limitation.</title>
        <authorList>
            <person name="Lommer M."/>
            <person name="Specht M."/>
            <person name="Roy A.S."/>
            <person name="Kraemer L."/>
            <person name="Andreson R."/>
            <person name="Gutowska M.A."/>
            <person name="Wolf J."/>
            <person name="Bergner S.V."/>
            <person name="Schilhabel M.B."/>
            <person name="Klostermeier U.C."/>
            <person name="Beiko R.G."/>
            <person name="Rosenstiel P."/>
            <person name="Hippler M."/>
            <person name="Laroche J."/>
        </authorList>
    </citation>
    <scope>NUCLEOTIDE SEQUENCE [LARGE SCALE GENOMIC DNA]</scope>
    <source>
        <strain evidence="2 3">CCMP1005</strain>
    </source>
</reference>
<dbReference type="AlphaFoldDB" id="K0SLM7"/>
<proteinExistence type="predicted"/>
<organism evidence="2 3">
    <name type="scientific">Thalassiosira oceanica</name>
    <name type="common">Marine diatom</name>
    <dbReference type="NCBI Taxonomy" id="159749"/>
    <lineage>
        <taxon>Eukaryota</taxon>
        <taxon>Sar</taxon>
        <taxon>Stramenopiles</taxon>
        <taxon>Ochrophyta</taxon>
        <taxon>Bacillariophyta</taxon>
        <taxon>Coscinodiscophyceae</taxon>
        <taxon>Thalassiosirophycidae</taxon>
        <taxon>Thalassiosirales</taxon>
        <taxon>Thalassiosiraceae</taxon>
        <taxon>Thalassiosira</taxon>
    </lineage>
</organism>
<feature type="region of interest" description="Disordered" evidence="1">
    <location>
        <begin position="196"/>
        <end position="276"/>
    </location>
</feature>
<accession>K0SLM7</accession>
<dbReference type="EMBL" id="AGNL01013554">
    <property type="protein sequence ID" value="EJK67183.1"/>
    <property type="molecule type" value="Genomic_DNA"/>
</dbReference>
<evidence type="ECO:0000256" key="1">
    <source>
        <dbReference type="SAM" id="MobiDB-lite"/>
    </source>
</evidence>
<feature type="compositionally biased region" description="Basic and acidic residues" evidence="1">
    <location>
        <begin position="163"/>
        <end position="174"/>
    </location>
</feature>